<comment type="caution">
    <text evidence="6">The sequence shown here is derived from an EMBL/GenBank/DDBJ whole genome shotgun (WGS) entry which is preliminary data.</text>
</comment>
<evidence type="ECO:0000256" key="4">
    <source>
        <dbReference type="ARBA" id="ARBA00022842"/>
    </source>
</evidence>
<evidence type="ECO:0000256" key="3">
    <source>
        <dbReference type="ARBA" id="ARBA00022801"/>
    </source>
</evidence>
<accession>A0ABV2J3E5</accession>
<organism evidence="6 7">
    <name type="scientific">Rhizobium aquaticum</name>
    <dbReference type="NCBI Taxonomy" id="1549636"/>
    <lineage>
        <taxon>Bacteria</taxon>
        <taxon>Pseudomonadati</taxon>
        <taxon>Pseudomonadota</taxon>
        <taxon>Alphaproteobacteria</taxon>
        <taxon>Hyphomicrobiales</taxon>
        <taxon>Rhizobiaceae</taxon>
        <taxon>Rhizobium/Agrobacterium group</taxon>
        <taxon>Rhizobium</taxon>
    </lineage>
</organism>
<evidence type="ECO:0000256" key="1">
    <source>
        <dbReference type="ARBA" id="ARBA00001946"/>
    </source>
</evidence>
<dbReference type="CDD" id="cd04666">
    <property type="entry name" value="NUDIX_DIPP2_like_Nudt4"/>
    <property type="match status" value="1"/>
</dbReference>
<dbReference type="PANTHER" id="PTHR12629:SF0">
    <property type="entry name" value="DIPHOSPHOINOSITOL-POLYPHOSPHATE DIPHOSPHATASE"/>
    <property type="match status" value="1"/>
</dbReference>
<feature type="domain" description="Nudix hydrolase" evidence="5">
    <location>
        <begin position="18"/>
        <end position="152"/>
    </location>
</feature>
<dbReference type="PANTHER" id="PTHR12629">
    <property type="entry name" value="DIPHOSPHOINOSITOL POLYPHOSPHATE PHOSPHOHYDROLASE"/>
    <property type="match status" value="1"/>
</dbReference>
<evidence type="ECO:0000256" key="2">
    <source>
        <dbReference type="ARBA" id="ARBA00022723"/>
    </source>
</evidence>
<keyword evidence="3" id="KW-0378">Hydrolase</keyword>
<evidence type="ECO:0000313" key="7">
    <source>
        <dbReference type="Proteomes" id="UP001549047"/>
    </source>
</evidence>
<gene>
    <name evidence="6" type="ORF">ABID16_003627</name>
</gene>
<dbReference type="Pfam" id="PF00293">
    <property type="entry name" value="NUDIX"/>
    <property type="match status" value="1"/>
</dbReference>
<dbReference type="InterPro" id="IPR015797">
    <property type="entry name" value="NUDIX_hydrolase-like_dom_sf"/>
</dbReference>
<dbReference type="InterPro" id="IPR047198">
    <property type="entry name" value="DDP-like_NUDIX"/>
</dbReference>
<dbReference type="InterPro" id="IPR000086">
    <property type="entry name" value="NUDIX_hydrolase_dom"/>
</dbReference>
<comment type="cofactor">
    <cofactor evidence="1">
        <name>Mg(2+)</name>
        <dbReference type="ChEBI" id="CHEBI:18420"/>
    </cofactor>
</comment>
<dbReference type="Gene3D" id="3.90.79.10">
    <property type="entry name" value="Nucleoside Triphosphate Pyrophosphohydrolase"/>
    <property type="match status" value="1"/>
</dbReference>
<keyword evidence="4" id="KW-0460">Magnesium</keyword>
<reference evidence="6 7" key="1">
    <citation type="submission" date="2024-06" db="EMBL/GenBank/DDBJ databases">
        <title>Genomic Encyclopedia of Type Strains, Phase IV (KMG-IV): sequencing the most valuable type-strain genomes for metagenomic binning, comparative biology and taxonomic classification.</title>
        <authorList>
            <person name="Goeker M."/>
        </authorList>
    </citation>
    <scope>NUCLEOTIDE SEQUENCE [LARGE SCALE GENOMIC DNA]</scope>
    <source>
        <strain evidence="6 7">DSM 29780</strain>
    </source>
</reference>
<keyword evidence="7" id="KW-1185">Reference proteome</keyword>
<name>A0ABV2J3E5_9HYPH</name>
<dbReference type="EMBL" id="JBEPMB010000006">
    <property type="protein sequence ID" value="MET3615284.1"/>
    <property type="molecule type" value="Genomic_DNA"/>
</dbReference>
<proteinExistence type="predicted"/>
<dbReference type="RefSeq" id="WP_354557757.1">
    <property type="nucleotide sequence ID" value="NZ_JBEPMB010000006.1"/>
</dbReference>
<keyword evidence="2" id="KW-0479">Metal-binding</keyword>
<evidence type="ECO:0000313" key="6">
    <source>
        <dbReference type="EMBL" id="MET3615284.1"/>
    </source>
</evidence>
<evidence type="ECO:0000259" key="5">
    <source>
        <dbReference type="PROSITE" id="PS51462"/>
    </source>
</evidence>
<dbReference type="SUPFAM" id="SSF55811">
    <property type="entry name" value="Nudix"/>
    <property type="match status" value="1"/>
</dbReference>
<protein>
    <submittedName>
        <fullName evidence="6">8-oxo-dGTP pyrophosphatase MutT (NUDIX family)</fullName>
    </submittedName>
</protein>
<sequence length="163" mass="18278">MNVVTRLASEIRLMMRRPERLQFAALCYRKTGDKSGVEILLITSRGTGRWVIPKGWPMNGKLAHAVAEREAYEEAGVKGKAEVKPLGTYSYMKGLDSGLEIPCKVQVHALKVGNFANNYKEKGQREMAWFSCEDAALRVMEPELKEMIRAFEKRALSPSAESA</sequence>
<dbReference type="Proteomes" id="UP001549047">
    <property type="component" value="Unassembled WGS sequence"/>
</dbReference>
<dbReference type="PROSITE" id="PS51462">
    <property type="entry name" value="NUDIX"/>
    <property type="match status" value="1"/>
</dbReference>